<sequence length="264" mass="28391">MTEADALRAPAIILVEPQMPQNIGMAARAMANFGLAELRLVAPREGWPHPDASGPAAGADHILEPARAFPTTAAAIGDLHFVLATTARSRGQMKRVLGPEEALAELARRAAAGERTGILFGRERTGLENDDVSLADAILTFPVDPAHASLNLAAAVMLAGYEWTRAVGRGLPFDAQDEARPAAREAVTGLFAAVEEALDEAGFYPPAKKPVMVRNMRDMFHRMQMREQDVRTWRGAVRALVEARARRNAGGHLGRSSDKEEGTS</sequence>
<dbReference type="Gene3D" id="1.10.8.590">
    <property type="match status" value="1"/>
</dbReference>
<dbReference type="PANTHER" id="PTHR42786">
    <property type="entry name" value="TRNA/RRNA METHYLTRANSFERASE"/>
    <property type="match status" value="1"/>
</dbReference>
<evidence type="ECO:0000256" key="4">
    <source>
        <dbReference type="ARBA" id="ARBA00022691"/>
    </source>
</evidence>
<organism evidence="6 7">
    <name type="scientific">Enterovirga rhinocerotis</name>
    <dbReference type="NCBI Taxonomy" id="1339210"/>
    <lineage>
        <taxon>Bacteria</taxon>
        <taxon>Pseudomonadati</taxon>
        <taxon>Pseudomonadota</taxon>
        <taxon>Alphaproteobacteria</taxon>
        <taxon>Hyphomicrobiales</taxon>
        <taxon>Methylobacteriaceae</taxon>
        <taxon>Enterovirga</taxon>
    </lineage>
</organism>
<dbReference type="Gene3D" id="3.40.1280.10">
    <property type="match status" value="1"/>
</dbReference>
<keyword evidence="4" id="KW-0949">S-adenosyl-L-methionine</keyword>
<gene>
    <name evidence="6" type="ORF">EV668_0371</name>
</gene>
<keyword evidence="3 6" id="KW-0808">Transferase</keyword>
<dbReference type="GO" id="GO:0005829">
    <property type="term" value="C:cytosol"/>
    <property type="evidence" value="ECO:0007669"/>
    <property type="project" value="TreeGrafter"/>
</dbReference>
<dbReference type="Proteomes" id="UP000295122">
    <property type="component" value="Unassembled WGS sequence"/>
</dbReference>
<dbReference type="AlphaFoldDB" id="A0A4R7C8S6"/>
<evidence type="ECO:0000256" key="3">
    <source>
        <dbReference type="ARBA" id="ARBA00022679"/>
    </source>
</evidence>
<reference evidence="6 7" key="1">
    <citation type="submission" date="2019-03" db="EMBL/GenBank/DDBJ databases">
        <title>Genomic Encyclopedia of Type Strains, Phase IV (KMG-IV): sequencing the most valuable type-strain genomes for metagenomic binning, comparative biology and taxonomic classification.</title>
        <authorList>
            <person name="Goeker M."/>
        </authorList>
    </citation>
    <scope>NUCLEOTIDE SEQUENCE [LARGE SCALE GENOMIC DNA]</scope>
    <source>
        <strain evidence="6 7">DSM 25903</strain>
    </source>
</reference>
<keyword evidence="2 6" id="KW-0489">Methyltransferase</keyword>
<dbReference type="GO" id="GO:0002128">
    <property type="term" value="P:tRNA nucleoside ribose methylation"/>
    <property type="evidence" value="ECO:0007669"/>
    <property type="project" value="TreeGrafter"/>
</dbReference>
<accession>A0A4R7C8S6</accession>
<protein>
    <submittedName>
        <fullName evidence="6">tRNA/rRNA methyltransferase</fullName>
    </submittedName>
</protein>
<dbReference type="PIRSF" id="PIRSF004808">
    <property type="entry name" value="LasT"/>
    <property type="match status" value="1"/>
</dbReference>
<dbReference type="InterPro" id="IPR004384">
    <property type="entry name" value="RNA_MeTrfase_TrmJ/LasT"/>
</dbReference>
<dbReference type="GO" id="GO:0008173">
    <property type="term" value="F:RNA methyltransferase activity"/>
    <property type="evidence" value="ECO:0007669"/>
    <property type="project" value="InterPro"/>
</dbReference>
<evidence type="ECO:0000259" key="5">
    <source>
        <dbReference type="Pfam" id="PF00588"/>
    </source>
</evidence>
<dbReference type="PANTHER" id="PTHR42786:SF7">
    <property type="entry name" value="TRNA_RRNA METHYLTRANSFERASE SPOU TYPE DOMAIN-CONTAINING PROTEIN"/>
    <property type="match status" value="1"/>
</dbReference>
<evidence type="ECO:0000313" key="7">
    <source>
        <dbReference type="Proteomes" id="UP000295122"/>
    </source>
</evidence>
<dbReference type="CDD" id="cd18093">
    <property type="entry name" value="SpoU-like_TrmJ"/>
    <property type="match status" value="1"/>
</dbReference>
<keyword evidence="7" id="KW-1185">Reference proteome</keyword>
<dbReference type="SUPFAM" id="SSF75217">
    <property type="entry name" value="alpha/beta knot"/>
    <property type="match status" value="1"/>
</dbReference>
<dbReference type="EMBL" id="SNZR01000011">
    <property type="protein sequence ID" value="TDR93117.1"/>
    <property type="molecule type" value="Genomic_DNA"/>
</dbReference>
<feature type="domain" description="tRNA/rRNA methyltransferase SpoU type" evidence="5">
    <location>
        <begin position="11"/>
        <end position="161"/>
    </location>
</feature>
<comment type="similarity">
    <text evidence="1">Belongs to the class IV-like SAM-binding methyltransferase superfamily. RNA methyltransferase TrmH family.</text>
</comment>
<evidence type="ECO:0000313" key="6">
    <source>
        <dbReference type="EMBL" id="TDR93117.1"/>
    </source>
</evidence>
<dbReference type="RefSeq" id="WP_133768145.1">
    <property type="nucleotide sequence ID" value="NZ_SNZR01000011.1"/>
</dbReference>
<evidence type="ECO:0000256" key="1">
    <source>
        <dbReference type="ARBA" id="ARBA00007228"/>
    </source>
</evidence>
<name>A0A4R7C8S6_9HYPH</name>
<dbReference type="InterPro" id="IPR029026">
    <property type="entry name" value="tRNA_m1G_MTases_N"/>
</dbReference>
<dbReference type="InterPro" id="IPR029028">
    <property type="entry name" value="Alpha/beta_knot_MTases"/>
</dbReference>
<dbReference type="InterPro" id="IPR001537">
    <property type="entry name" value="SpoU_MeTrfase"/>
</dbReference>
<comment type="caution">
    <text evidence="6">The sequence shown here is derived from an EMBL/GenBank/DDBJ whole genome shotgun (WGS) entry which is preliminary data.</text>
</comment>
<dbReference type="GO" id="GO:0003723">
    <property type="term" value="F:RNA binding"/>
    <property type="evidence" value="ECO:0007669"/>
    <property type="project" value="InterPro"/>
</dbReference>
<dbReference type="OrthoDB" id="9806346at2"/>
<proteinExistence type="inferred from homology"/>
<dbReference type="Pfam" id="PF00588">
    <property type="entry name" value="SpoU_methylase"/>
    <property type="match status" value="1"/>
</dbReference>
<evidence type="ECO:0000256" key="2">
    <source>
        <dbReference type="ARBA" id="ARBA00022603"/>
    </source>
</evidence>